<name>A0A8T0ET99_ARGBR</name>
<feature type="region of interest" description="Disordered" evidence="1">
    <location>
        <begin position="1"/>
        <end position="39"/>
    </location>
</feature>
<reference evidence="2" key="2">
    <citation type="submission" date="2020-06" db="EMBL/GenBank/DDBJ databases">
        <authorList>
            <person name="Sheffer M."/>
        </authorList>
    </citation>
    <scope>NUCLEOTIDE SEQUENCE</scope>
</reference>
<gene>
    <name evidence="2" type="ORF">HNY73_015641</name>
</gene>
<organism evidence="2 3">
    <name type="scientific">Argiope bruennichi</name>
    <name type="common">Wasp spider</name>
    <name type="synonym">Aranea bruennichi</name>
    <dbReference type="NCBI Taxonomy" id="94029"/>
    <lineage>
        <taxon>Eukaryota</taxon>
        <taxon>Metazoa</taxon>
        <taxon>Ecdysozoa</taxon>
        <taxon>Arthropoda</taxon>
        <taxon>Chelicerata</taxon>
        <taxon>Arachnida</taxon>
        <taxon>Araneae</taxon>
        <taxon>Araneomorphae</taxon>
        <taxon>Entelegynae</taxon>
        <taxon>Araneoidea</taxon>
        <taxon>Araneidae</taxon>
        <taxon>Argiope</taxon>
    </lineage>
</organism>
<sequence>MSSEKPRPLHSSHATPKQRHKSGCKPNRNPNPPTHPKVSECCEIHTSSERSMVRSSLKLIKKQSQRSVQNKVDIDRFDLLYQFPSSS</sequence>
<comment type="caution">
    <text evidence="2">The sequence shown here is derived from an EMBL/GenBank/DDBJ whole genome shotgun (WGS) entry which is preliminary data.</text>
</comment>
<keyword evidence="3" id="KW-1185">Reference proteome</keyword>
<accession>A0A8T0ET99</accession>
<proteinExistence type="predicted"/>
<dbReference type="Proteomes" id="UP000807504">
    <property type="component" value="Unassembled WGS sequence"/>
</dbReference>
<evidence type="ECO:0000256" key="1">
    <source>
        <dbReference type="SAM" id="MobiDB-lite"/>
    </source>
</evidence>
<dbReference type="EMBL" id="JABXBU010002072">
    <property type="protein sequence ID" value="KAF8778967.1"/>
    <property type="molecule type" value="Genomic_DNA"/>
</dbReference>
<evidence type="ECO:0000313" key="3">
    <source>
        <dbReference type="Proteomes" id="UP000807504"/>
    </source>
</evidence>
<evidence type="ECO:0000313" key="2">
    <source>
        <dbReference type="EMBL" id="KAF8778967.1"/>
    </source>
</evidence>
<protein>
    <submittedName>
        <fullName evidence="2">Uncharacterized protein</fullName>
    </submittedName>
</protein>
<reference evidence="2" key="1">
    <citation type="journal article" date="2020" name="bioRxiv">
        <title>Chromosome-level reference genome of the European wasp spider Argiope bruennichi: a resource for studies on range expansion and evolutionary adaptation.</title>
        <authorList>
            <person name="Sheffer M.M."/>
            <person name="Hoppe A."/>
            <person name="Krehenwinkel H."/>
            <person name="Uhl G."/>
            <person name="Kuss A.W."/>
            <person name="Jensen L."/>
            <person name="Jensen C."/>
            <person name="Gillespie R.G."/>
            <person name="Hoff K.J."/>
            <person name="Prost S."/>
        </authorList>
    </citation>
    <scope>NUCLEOTIDE SEQUENCE</scope>
</reference>
<dbReference type="AlphaFoldDB" id="A0A8T0ET99"/>